<dbReference type="Proteomes" id="UP000747542">
    <property type="component" value="Unassembled WGS sequence"/>
</dbReference>
<dbReference type="NCBIfam" id="TIGR03953">
    <property type="entry name" value="rplD_bact"/>
    <property type="match status" value="1"/>
</dbReference>
<gene>
    <name evidence="9" type="primary">MRPL4-L</name>
    <name evidence="9" type="ORF">Hamer_G002651</name>
</gene>
<evidence type="ECO:0000256" key="8">
    <source>
        <dbReference type="SAM" id="MobiDB-lite"/>
    </source>
</evidence>
<dbReference type="GO" id="GO:1990904">
    <property type="term" value="C:ribonucleoprotein complex"/>
    <property type="evidence" value="ECO:0007669"/>
    <property type="project" value="UniProtKB-KW"/>
</dbReference>
<evidence type="ECO:0000256" key="1">
    <source>
        <dbReference type="ARBA" id="ARBA00004173"/>
    </source>
</evidence>
<evidence type="ECO:0000313" key="9">
    <source>
        <dbReference type="EMBL" id="KAG7168562.1"/>
    </source>
</evidence>
<dbReference type="GO" id="GO:0005743">
    <property type="term" value="C:mitochondrial inner membrane"/>
    <property type="evidence" value="ECO:0007669"/>
    <property type="project" value="UniProtKB-ARBA"/>
</dbReference>
<dbReference type="InterPro" id="IPR023574">
    <property type="entry name" value="Ribosomal_uL4_dom_sf"/>
</dbReference>
<keyword evidence="5" id="KW-0687">Ribonucleoprotein</keyword>
<dbReference type="FunFam" id="3.40.1370.10:FF:000005">
    <property type="entry name" value="39S ribosomal protein L4, mitochondrial"/>
    <property type="match status" value="1"/>
</dbReference>
<evidence type="ECO:0000256" key="3">
    <source>
        <dbReference type="ARBA" id="ARBA00022980"/>
    </source>
</evidence>
<proteinExistence type="inferred from homology"/>
<dbReference type="GO" id="GO:0003735">
    <property type="term" value="F:structural constituent of ribosome"/>
    <property type="evidence" value="ECO:0007669"/>
    <property type="project" value="InterPro"/>
</dbReference>
<keyword evidence="10" id="KW-1185">Reference proteome</keyword>
<feature type="region of interest" description="Disordered" evidence="8">
    <location>
        <begin position="131"/>
        <end position="151"/>
    </location>
</feature>
<evidence type="ECO:0000256" key="5">
    <source>
        <dbReference type="ARBA" id="ARBA00023274"/>
    </source>
</evidence>
<name>A0A8J5MZ08_HOMAM</name>
<organism evidence="9 10">
    <name type="scientific">Homarus americanus</name>
    <name type="common">American lobster</name>
    <dbReference type="NCBI Taxonomy" id="6706"/>
    <lineage>
        <taxon>Eukaryota</taxon>
        <taxon>Metazoa</taxon>
        <taxon>Ecdysozoa</taxon>
        <taxon>Arthropoda</taxon>
        <taxon>Crustacea</taxon>
        <taxon>Multicrustacea</taxon>
        <taxon>Malacostraca</taxon>
        <taxon>Eumalacostraca</taxon>
        <taxon>Eucarida</taxon>
        <taxon>Decapoda</taxon>
        <taxon>Pleocyemata</taxon>
        <taxon>Astacidea</taxon>
        <taxon>Nephropoidea</taxon>
        <taxon>Nephropidae</taxon>
        <taxon>Homarus</taxon>
    </lineage>
</organism>
<protein>
    <recommendedName>
        <fullName evidence="6">Large ribosomal subunit protein uL4m</fullName>
    </recommendedName>
    <alternativeName>
        <fullName evidence="7">39S ribosomal protein L4, mitochondrial</fullName>
    </alternativeName>
</protein>
<dbReference type="GO" id="GO:0006412">
    <property type="term" value="P:translation"/>
    <property type="evidence" value="ECO:0007669"/>
    <property type="project" value="InterPro"/>
</dbReference>
<dbReference type="InterPro" id="IPR002136">
    <property type="entry name" value="Ribosomal_uL4"/>
</dbReference>
<comment type="caution">
    <text evidence="9">The sequence shown here is derived from an EMBL/GenBank/DDBJ whole genome shotgun (WGS) entry which is preliminary data.</text>
</comment>
<evidence type="ECO:0000256" key="7">
    <source>
        <dbReference type="ARBA" id="ARBA00082711"/>
    </source>
</evidence>
<evidence type="ECO:0000256" key="4">
    <source>
        <dbReference type="ARBA" id="ARBA00023128"/>
    </source>
</evidence>
<dbReference type="GO" id="GO:0005840">
    <property type="term" value="C:ribosome"/>
    <property type="evidence" value="ECO:0007669"/>
    <property type="project" value="UniProtKB-KW"/>
</dbReference>
<reference evidence="9" key="1">
    <citation type="journal article" date="2021" name="Sci. Adv.">
        <title>The American lobster genome reveals insights on longevity, neural, and immune adaptations.</title>
        <authorList>
            <person name="Polinski J.M."/>
            <person name="Zimin A.V."/>
            <person name="Clark K.F."/>
            <person name="Kohn A.B."/>
            <person name="Sadowski N."/>
            <person name="Timp W."/>
            <person name="Ptitsyn A."/>
            <person name="Khanna P."/>
            <person name="Romanova D.Y."/>
            <person name="Williams P."/>
            <person name="Greenwood S.J."/>
            <person name="Moroz L.L."/>
            <person name="Walt D.R."/>
            <person name="Bodnar A.G."/>
        </authorList>
    </citation>
    <scope>NUCLEOTIDE SEQUENCE</scope>
    <source>
        <strain evidence="9">GMGI-L3</strain>
    </source>
</reference>
<keyword evidence="3 9" id="KW-0689">Ribosomal protein</keyword>
<dbReference type="SUPFAM" id="SSF52166">
    <property type="entry name" value="Ribosomal protein L4"/>
    <property type="match status" value="1"/>
</dbReference>
<dbReference type="Gene3D" id="3.40.1370.10">
    <property type="match status" value="1"/>
</dbReference>
<sequence>MTFISDANAYLRRYNHDFHKVGRVLKIQYLVNICPQTFGTSPGWQSEAVAVPQSLAAPLILDENFNIDRKVVEKREAWIETLDTSAPSHQVGLIHLHPKVFADYPRLDIIHENAVWQQKFRMVNTAHTKLRSEVRGGGKKPHPQKGLGRARHGSIRSPLWVGGGRAHGPRAFTTQFYMLPFAKRIRGLTSTLSAKFSQDDLKIVENLDLPSDEAGYLEKLCEERCWGPSVLFVDDTDLMPRNITIATDTIQHVNLMPVYGLNVHSMLKHETLVLTVSAARRIEERLLYHLNRPDFYKMNNERFKK</sequence>
<dbReference type="InterPro" id="IPR013005">
    <property type="entry name" value="Ribosomal_uL4-like"/>
</dbReference>
<accession>A0A8J5MZ08</accession>
<comment type="similarity">
    <text evidence="2">Belongs to the universal ribosomal protein uL4 family.</text>
</comment>
<keyword evidence="4" id="KW-0496">Mitochondrion</keyword>
<evidence type="ECO:0000256" key="2">
    <source>
        <dbReference type="ARBA" id="ARBA00010528"/>
    </source>
</evidence>
<comment type="subcellular location">
    <subcellularLocation>
        <location evidence="1">Mitochondrion</location>
    </subcellularLocation>
</comment>
<dbReference type="PANTHER" id="PTHR10746">
    <property type="entry name" value="50S RIBOSOMAL PROTEIN L4"/>
    <property type="match status" value="1"/>
</dbReference>
<feature type="compositionally biased region" description="Basic residues" evidence="8">
    <location>
        <begin position="137"/>
        <end position="151"/>
    </location>
</feature>
<evidence type="ECO:0000256" key="6">
    <source>
        <dbReference type="ARBA" id="ARBA00040565"/>
    </source>
</evidence>
<dbReference type="AlphaFoldDB" id="A0A8J5MZ08"/>
<evidence type="ECO:0000313" key="10">
    <source>
        <dbReference type="Proteomes" id="UP000747542"/>
    </source>
</evidence>
<dbReference type="EMBL" id="JAHLQT010020073">
    <property type="protein sequence ID" value="KAG7168562.1"/>
    <property type="molecule type" value="Genomic_DNA"/>
</dbReference>
<dbReference type="PANTHER" id="PTHR10746:SF6">
    <property type="entry name" value="LARGE RIBOSOMAL SUBUNIT PROTEIN UL4M"/>
    <property type="match status" value="1"/>
</dbReference>
<dbReference type="Pfam" id="PF00573">
    <property type="entry name" value="Ribosomal_L4"/>
    <property type="match status" value="1"/>
</dbReference>